<evidence type="ECO:0000313" key="2">
    <source>
        <dbReference type="Proteomes" id="UP000183945"/>
    </source>
</evidence>
<dbReference type="EMBL" id="FQVT01000001">
    <property type="protein sequence ID" value="SHF60596.1"/>
    <property type="molecule type" value="Genomic_DNA"/>
</dbReference>
<accession>A0A1M5D0R6</accession>
<dbReference type="AlphaFoldDB" id="A0A1M5D0R6"/>
<organism evidence="1 2">
    <name type="scientific">Salegentibacter echinorum</name>
    <dbReference type="NCBI Taxonomy" id="1073325"/>
    <lineage>
        <taxon>Bacteria</taxon>
        <taxon>Pseudomonadati</taxon>
        <taxon>Bacteroidota</taxon>
        <taxon>Flavobacteriia</taxon>
        <taxon>Flavobacteriales</taxon>
        <taxon>Flavobacteriaceae</taxon>
        <taxon>Salegentibacter</taxon>
    </lineage>
</organism>
<dbReference type="RefSeq" id="WP_072876765.1">
    <property type="nucleotide sequence ID" value="NZ_FQVT01000001.1"/>
</dbReference>
<reference evidence="2" key="1">
    <citation type="submission" date="2016-11" db="EMBL/GenBank/DDBJ databases">
        <authorList>
            <person name="Varghese N."/>
            <person name="Submissions S."/>
        </authorList>
    </citation>
    <scope>NUCLEOTIDE SEQUENCE [LARGE SCALE GENOMIC DNA]</scope>
    <source>
        <strain evidence="2">DSM 24579</strain>
    </source>
</reference>
<keyword evidence="2" id="KW-1185">Reference proteome</keyword>
<proteinExistence type="predicted"/>
<gene>
    <name evidence="1" type="ORF">SAMN05444483_101752</name>
</gene>
<sequence length="157" mass="18529">MLRHFNLKKSTLFLLALFCFPLFFGSCTLGGITNPDNYSRNHVVYAVDFKPTDLSHFKISKMNEGKWVDVKKVANNEDERYSINITSDHLTVISKNKMDLPLYQTWLDYARKNLGYKAESEYDIFNTIEEGYIYEVDLGEYPLIDKEEHRILMYEFK</sequence>
<name>A0A1M5D0R6_SALEC</name>
<dbReference type="Proteomes" id="UP000183945">
    <property type="component" value="Unassembled WGS sequence"/>
</dbReference>
<evidence type="ECO:0000313" key="1">
    <source>
        <dbReference type="EMBL" id="SHF60596.1"/>
    </source>
</evidence>
<dbReference type="PROSITE" id="PS51257">
    <property type="entry name" value="PROKAR_LIPOPROTEIN"/>
    <property type="match status" value="1"/>
</dbReference>
<protein>
    <submittedName>
        <fullName evidence="1">Uncharacterized protein</fullName>
    </submittedName>
</protein>